<sequence length="192" mass="21275">MAEPPPPRAPWLRPPLTYRNRGRGKVWIPNCSRPDSKGPISFPPRFPTAEAGYYRPYGNFRVGPYGYGCHPYVHQYQCVRPTLLPQHQVGVNGLVQNGGVMDVVQPAQAQENQSGFVSHGTGVFHPAQVLPSASCSNIKEKSPKQEGGANSQKKKKKMASKEKNDGSVKVKQEECYDNSLPPGINLPMEWTY</sequence>
<dbReference type="RefSeq" id="XP_027188063.1">
    <property type="nucleotide sequence ID" value="XM_027332262.1"/>
</dbReference>
<organism evidence="2 3">
    <name type="scientific">Cicer arietinum</name>
    <name type="common">Chickpea</name>
    <name type="synonym">Garbanzo</name>
    <dbReference type="NCBI Taxonomy" id="3827"/>
    <lineage>
        <taxon>Eukaryota</taxon>
        <taxon>Viridiplantae</taxon>
        <taxon>Streptophyta</taxon>
        <taxon>Embryophyta</taxon>
        <taxon>Tracheophyta</taxon>
        <taxon>Spermatophyta</taxon>
        <taxon>Magnoliopsida</taxon>
        <taxon>eudicotyledons</taxon>
        <taxon>Gunneridae</taxon>
        <taxon>Pentapetalae</taxon>
        <taxon>rosids</taxon>
        <taxon>fabids</taxon>
        <taxon>Fabales</taxon>
        <taxon>Fabaceae</taxon>
        <taxon>Papilionoideae</taxon>
        <taxon>50 kb inversion clade</taxon>
        <taxon>NPAAA clade</taxon>
        <taxon>Hologalegina</taxon>
        <taxon>IRL clade</taxon>
        <taxon>Cicereae</taxon>
        <taxon>Cicer</taxon>
    </lineage>
</organism>
<keyword evidence="2" id="KW-1185">Reference proteome</keyword>
<dbReference type="OrthoDB" id="10605985at2759"/>
<proteinExistence type="predicted"/>
<reference evidence="3" key="2">
    <citation type="submission" date="2025-08" db="UniProtKB">
        <authorList>
            <consortium name="RefSeq"/>
        </authorList>
    </citation>
    <scope>IDENTIFICATION</scope>
    <source>
        <tissue evidence="3">Etiolated seedlings</tissue>
    </source>
</reference>
<reference evidence="2" key="1">
    <citation type="journal article" date="2013" name="Nat. Biotechnol.">
        <title>Draft genome sequence of chickpea (Cicer arietinum) provides a resource for trait improvement.</title>
        <authorList>
            <person name="Varshney R.K."/>
            <person name="Song C."/>
            <person name="Saxena R.K."/>
            <person name="Azam S."/>
            <person name="Yu S."/>
            <person name="Sharpe A.G."/>
            <person name="Cannon S."/>
            <person name="Baek J."/>
            <person name="Rosen B.D."/>
            <person name="Tar'an B."/>
            <person name="Millan T."/>
            <person name="Zhang X."/>
            <person name="Ramsay L.D."/>
            <person name="Iwata A."/>
            <person name="Wang Y."/>
            <person name="Nelson W."/>
            <person name="Farmer A.D."/>
            <person name="Gaur P.M."/>
            <person name="Soderlund C."/>
            <person name="Penmetsa R.V."/>
            <person name="Xu C."/>
            <person name="Bharti A.K."/>
            <person name="He W."/>
            <person name="Winter P."/>
            <person name="Zhao S."/>
            <person name="Hane J.K."/>
            <person name="Carrasquilla-Garcia N."/>
            <person name="Condie J.A."/>
            <person name="Upadhyaya H.D."/>
            <person name="Luo M.C."/>
            <person name="Thudi M."/>
            <person name="Gowda C.L."/>
            <person name="Singh N.P."/>
            <person name="Lichtenzveig J."/>
            <person name="Gali K.K."/>
            <person name="Rubio J."/>
            <person name="Nadarajan N."/>
            <person name="Dolezel J."/>
            <person name="Bansal K.C."/>
            <person name="Xu X."/>
            <person name="Edwards D."/>
            <person name="Zhang G."/>
            <person name="Kahl G."/>
            <person name="Gil J."/>
            <person name="Singh K.B."/>
            <person name="Datta S.K."/>
            <person name="Jackson S.A."/>
            <person name="Wang J."/>
            <person name="Cook D.R."/>
        </authorList>
    </citation>
    <scope>NUCLEOTIDE SEQUENCE [LARGE SCALE GENOMIC DNA]</scope>
    <source>
        <strain evidence="2">cv. CDC Frontier</strain>
    </source>
</reference>
<evidence type="ECO:0000313" key="3">
    <source>
        <dbReference type="RefSeq" id="XP_027188063.1"/>
    </source>
</evidence>
<feature type="compositionally biased region" description="Basic and acidic residues" evidence="1">
    <location>
        <begin position="159"/>
        <end position="174"/>
    </location>
</feature>
<gene>
    <name evidence="3" type="primary">LOC113785665</name>
</gene>
<protein>
    <submittedName>
        <fullName evidence="3">Uncharacterized protein LOC113785665</fullName>
    </submittedName>
</protein>
<accession>A0A3Q7XML0</accession>
<evidence type="ECO:0000256" key="1">
    <source>
        <dbReference type="SAM" id="MobiDB-lite"/>
    </source>
</evidence>
<name>A0A3Q7XML0_CICAR</name>
<evidence type="ECO:0000313" key="2">
    <source>
        <dbReference type="Proteomes" id="UP000087171"/>
    </source>
</evidence>
<feature type="region of interest" description="Disordered" evidence="1">
    <location>
        <begin position="135"/>
        <end position="192"/>
    </location>
</feature>
<dbReference type="Proteomes" id="UP000087171">
    <property type="component" value="Chromosome Ca3"/>
</dbReference>
<dbReference type="AlphaFoldDB" id="A0A3Q7XML0"/>